<evidence type="ECO:0000256" key="2">
    <source>
        <dbReference type="ARBA" id="ARBA00022517"/>
    </source>
</evidence>
<dbReference type="GO" id="GO:0043022">
    <property type="term" value="F:ribosome binding"/>
    <property type="evidence" value="ECO:0007669"/>
    <property type="project" value="InterPro"/>
</dbReference>
<reference evidence="8 9" key="1">
    <citation type="journal article" date="2024" name="Nat. Commun.">
        <title>Phylogenomics reveals the evolutionary origins of lichenization in chlorophyte algae.</title>
        <authorList>
            <person name="Puginier C."/>
            <person name="Libourel C."/>
            <person name="Otte J."/>
            <person name="Skaloud P."/>
            <person name="Haon M."/>
            <person name="Grisel S."/>
            <person name="Petersen M."/>
            <person name="Berrin J.G."/>
            <person name="Delaux P.M."/>
            <person name="Dal Grande F."/>
            <person name="Keller J."/>
        </authorList>
    </citation>
    <scope>NUCLEOTIDE SEQUENCE [LARGE SCALE GENOMIC DNA]</scope>
    <source>
        <strain evidence="8 9">SAG 2036</strain>
    </source>
</reference>
<evidence type="ECO:0000256" key="5">
    <source>
        <dbReference type="SAM" id="MobiDB-lite"/>
    </source>
</evidence>
<evidence type="ECO:0000256" key="1">
    <source>
        <dbReference type="ARBA" id="ARBA00022490"/>
    </source>
</evidence>
<dbReference type="InterPro" id="IPR002676">
    <property type="entry name" value="RimM_N"/>
</dbReference>
<keyword evidence="9" id="KW-1185">Reference proteome</keyword>
<organism evidence="8 9">
    <name type="scientific">Symbiochloris irregularis</name>
    <dbReference type="NCBI Taxonomy" id="706552"/>
    <lineage>
        <taxon>Eukaryota</taxon>
        <taxon>Viridiplantae</taxon>
        <taxon>Chlorophyta</taxon>
        <taxon>core chlorophytes</taxon>
        <taxon>Trebouxiophyceae</taxon>
        <taxon>Trebouxiales</taxon>
        <taxon>Trebouxiaceae</taxon>
        <taxon>Symbiochloris</taxon>
    </lineage>
</organism>
<dbReference type="PANTHER" id="PTHR33692">
    <property type="entry name" value="RIBOSOME MATURATION FACTOR RIMM"/>
    <property type="match status" value="1"/>
</dbReference>
<evidence type="ECO:0008006" key="10">
    <source>
        <dbReference type="Google" id="ProtNLM"/>
    </source>
</evidence>
<evidence type="ECO:0000313" key="9">
    <source>
        <dbReference type="Proteomes" id="UP001465755"/>
    </source>
</evidence>
<evidence type="ECO:0000256" key="3">
    <source>
        <dbReference type="ARBA" id="ARBA00022552"/>
    </source>
</evidence>
<dbReference type="InterPro" id="IPR009000">
    <property type="entry name" value="Transl_B-barrel_sf"/>
</dbReference>
<dbReference type="InterPro" id="IPR056792">
    <property type="entry name" value="PRC_RimM"/>
</dbReference>
<sequence>MLKATHFQAGSVPVIWRSVITGPAPGQSRAFARPQATSTSPQLPHPPGSATAAPSAEDSLGLPATTPSLVQPGPQEADLLEIGIFISPHGLQGEIRLQLTTDFAEERLSKAAVRWVQAQPKGRHKPAPVQIEVKGGRPSIYKGHEIWLVRVAGVTTPEQAGALRNHRLLMLASDCHQLEDQDEFYSRELIGMQVLVQSSQQPLGVVSDVYDGTGTQNTLRIQLLEAGATCLIPFVKSIVPVVDRTQGIMYITPPEGLLDLVVRPRSKPARQKAVKLRQSRGQAGPASSAVAMTEAA</sequence>
<dbReference type="Proteomes" id="UP001465755">
    <property type="component" value="Unassembled WGS sequence"/>
</dbReference>
<dbReference type="NCBIfam" id="TIGR02273">
    <property type="entry name" value="16S_RimM"/>
    <property type="match status" value="1"/>
</dbReference>
<dbReference type="PANTHER" id="PTHR33692:SF1">
    <property type="entry name" value="RIBOSOME MATURATION FACTOR RIMM"/>
    <property type="match status" value="1"/>
</dbReference>
<feature type="domain" description="RimM N-terminal" evidence="6">
    <location>
        <begin position="82"/>
        <end position="173"/>
    </location>
</feature>
<dbReference type="InterPro" id="IPR036976">
    <property type="entry name" value="RimM_N_sf"/>
</dbReference>
<keyword evidence="4" id="KW-0143">Chaperone</keyword>
<dbReference type="InterPro" id="IPR011033">
    <property type="entry name" value="PRC_barrel-like_sf"/>
</dbReference>
<evidence type="ECO:0000256" key="4">
    <source>
        <dbReference type="ARBA" id="ARBA00023186"/>
    </source>
</evidence>
<accession>A0AAW1NJX8</accession>
<dbReference type="Pfam" id="PF24986">
    <property type="entry name" value="PRC_RimM"/>
    <property type="match status" value="1"/>
</dbReference>
<dbReference type="EMBL" id="JALJOQ010000218">
    <property type="protein sequence ID" value="KAK9788866.1"/>
    <property type="molecule type" value="Genomic_DNA"/>
</dbReference>
<keyword evidence="3" id="KW-0698">rRNA processing</keyword>
<dbReference type="AlphaFoldDB" id="A0AAW1NJX8"/>
<feature type="domain" description="Ribosome maturation factor RimM PRC barrel" evidence="7">
    <location>
        <begin position="188"/>
        <end position="257"/>
    </location>
</feature>
<feature type="region of interest" description="Disordered" evidence="5">
    <location>
        <begin position="26"/>
        <end position="71"/>
    </location>
</feature>
<dbReference type="SUPFAM" id="SSF50346">
    <property type="entry name" value="PRC-barrel domain"/>
    <property type="match status" value="1"/>
</dbReference>
<gene>
    <name evidence="8" type="ORF">WJX73_005336</name>
</gene>
<dbReference type="GO" id="GO:0006364">
    <property type="term" value="P:rRNA processing"/>
    <property type="evidence" value="ECO:0007669"/>
    <property type="project" value="UniProtKB-KW"/>
</dbReference>
<comment type="caution">
    <text evidence="8">The sequence shown here is derived from an EMBL/GenBank/DDBJ whole genome shotgun (WGS) entry which is preliminary data.</text>
</comment>
<name>A0AAW1NJX8_9CHLO</name>
<evidence type="ECO:0000259" key="7">
    <source>
        <dbReference type="Pfam" id="PF24986"/>
    </source>
</evidence>
<dbReference type="SUPFAM" id="SSF50447">
    <property type="entry name" value="Translation proteins"/>
    <property type="match status" value="1"/>
</dbReference>
<feature type="region of interest" description="Disordered" evidence="5">
    <location>
        <begin position="271"/>
        <end position="296"/>
    </location>
</feature>
<evidence type="ECO:0000259" key="6">
    <source>
        <dbReference type="Pfam" id="PF01782"/>
    </source>
</evidence>
<dbReference type="Gene3D" id="2.40.30.60">
    <property type="entry name" value="RimM"/>
    <property type="match status" value="1"/>
</dbReference>
<dbReference type="GO" id="GO:0005840">
    <property type="term" value="C:ribosome"/>
    <property type="evidence" value="ECO:0007669"/>
    <property type="project" value="InterPro"/>
</dbReference>
<evidence type="ECO:0000313" key="8">
    <source>
        <dbReference type="EMBL" id="KAK9788866.1"/>
    </source>
</evidence>
<protein>
    <recommendedName>
        <fullName evidence="10">Ribosome maturation factor RimM</fullName>
    </recommendedName>
</protein>
<keyword evidence="1" id="KW-0963">Cytoplasm</keyword>
<keyword evidence="2" id="KW-0690">Ribosome biogenesis</keyword>
<dbReference type="HAMAP" id="MF_00014">
    <property type="entry name" value="Ribosome_mat_RimM"/>
    <property type="match status" value="1"/>
</dbReference>
<dbReference type="InterPro" id="IPR011961">
    <property type="entry name" value="RimM"/>
</dbReference>
<dbReference type="Pfam" id="PF01782">
    <property type="entry name" value="RimM"/>
    <property type="match status" value="1"/>
</dbReference>
<dbReference type="Gene3D" id="2.30.30.240">
    <property type="entry name" value="PRC-barrel domain"/>
    <property type="match status" value="1"/>
</dbReference>
<proteinExistence type="inferred from homology"/>